<gene>
    <name evidence="1" type="ORF">TSPGSL018_27227</name>
</gene>
<evidence type="ECO:0000313" key="1">
    <source>
        <dbReference type="EMBL" id="JAC61078.1"/>
    </source>
</evidence>
<proteinExistence type="predicted"/>
<protein>
    <submittedName>
        <fullName evidence="1">Uncharacterized protein</fullName>
    </submittedName>
</protein>
<name>A0A061QN02_9CHLO</name>
<reference evidence="1" key="1">
    <citation type="submission" date="2014-05" db="EMBL/GenBank/DDBJ databases">
        <title>The transcriptome of the halophilic microalga Tetraselmis sp. GSL018 isolated from the Great Salt Lake, Utah.</title>
        <authorList>
            <person name="Jinkerson R.E."/>
            <person name="D'Adamo S."/>
            <person name="Posewitz M.C."/>
        </authorList>
    </citation>
    <scope>NUCLEOTIDE SEQUENCE</scope>
    <source>
        <strain evidence="1">GSL018</strain>
    </source>
</reference>
<dbReference type="AlphaFoldDB" id="A0A061QN02"/>
<organism evidence="1">
    <name type="scientific">Tetraselmis sp. GSL018</name>
    <dbReference type="NCBI Taxonomy" id="582737"/>
    <lineage>
        <taxon>Eukaryota</taxon>
        <taxon>Viridiplantae</taxon>
        <taxon>Chlorophyta</taxon>
        <taxon>core chlorophytes</taxon>
        <taxon>Chlorodendrophyceae</taxon>
        <taxon>Chlorodendrales</taxon>
        <taxon>Chlorodendraceae</taxon>
        <taxon>Tetraselmis</taxon>
    </lineage>
</organism>
<dbReference type="EMBL" id="GBEZ01026087">
    <property type="protein sequence ID" value="JAC61078.1"/>
    <property type="molecule type" value="Transcribed_RNA"/>
</dbReference>
<feature type="non-terminal residue" evidence="1">
    <location>
        <position position="1"/>
    </location>
</feature>
<feature type="non-terminal residue" evidence="1">
    <location>
        <position position="102"/>
    </location>
</feature>
<sequence>SRKMRRVLKICDVLASELISLRCKENMRVLSTKMQSTAGEWEAREHTTDIETSSVYNLFSNSAVLDERQSKRVGSIPSAGLPLWSSGEEFKTQRLTMNLCCP</sequence>
<accession>A0A061QN02</accession>